<feature type="region of interest" description="Disordered" evidence="4">
    <location>
        <begin position="46"/>
        <end position="67"/>
    </location>
</feature>
<evidence type="ECO:0000256" key="3">
    <source>
        <dbReference type="ARBA" id="ARBA00023125"/>
    </source>
</evidence>
<dbReference type="GO" id="GO:0009307">
    <property type="term" value="P:DNA restriction-modification system"/>
    <property type="evidence" value="ECO:0007669"/>
    <property type="project" value="UniProtKB-KW"/>
</dbReference>
<feature type="domain" description="Type I restriction modification DNA specificity" evidence="5">
    <location>
        <begin position="221"/>
        <end position="382"/>
    </location>
</feature>
<keyword evidence="6" id="KW-0540">Nuclease</keyword>
<evidence type="ECO:0000256" key="2">
    <source>
        <dbReference type="ARBA" id="ARBA00022747"/>
    </source>
</evidence>
<dbReference type="CDD" id="cd17247">
    <property type="entry name" value="RMtype1_S_Eco2747I-TRD2-CR2_like"/>
    <property type="match status" value="1"/>
</dbReference>
<proteinExistence type="inferred from homology"/>
<dbReference type="GO" id="GO:0004519">
    <property type="term" value="F:endonuclease activity"/>
    <property type="evidence" value="ECO:0007669"/>
    <property type="project" value="UniProtKB-KW"/>
</dbReference>
<dbReference type="PANTHER" id="PTHR43140">
    <property type="entry name" value="TYPE-1 RESTRICTION ENZYME ECOKI SPECIFICITY PROTEIN"/>
    <property type="match status" value="1"/>
</dbReference>
<keyword evidence="2" id="KW-0680">Restriction system</keyword>
<evidence type="ECO:0000313" key="6">
    <source>
        <dbReference type="EMBL" id="MBK7953612.1"/>
    </source>
</evidence>
<evidence type="ECO:0000256" key="1">
    <source>
        <dbReference type="ARBA" id="ARBA00010923"/>
    </source>
</evidence>
<gene>
    <name evidence="6" type="ORF">IPK02_06365</name>
</gene>
<comment type="caution">
    <text evidence="6">The sequence shown here is derived from an EMBL/GenBank/DDBJ whole genome shotgun (WGS) entry which is preliminary data.</text>
</comment>
<dbReference type="GO" id="GO:0003677">
    <property type="term" value="F:DNA binding"/>
    <property type="evidence" value="ECO:0007669"/>
    <property type="project" value="UniProtKB-KW"/>
</dbReference>
<organism evidence="6 7">
    <name type="scientific">Candidatus Accumulibacter affinis</name>
    <dbReference type="NCBI Taxonomy" id="2954384"/>
    <lineage>
        <taxon>Bacteria</taxon>
        <taxon>Pseudomonadati</taxon>
        <taxon>Pseudomonadota</taxon>
        <taxon>Betaproteobacteria</taxon>
        <taxon>Candidatus Accumulibacter</taxon>
    </lineage>
</organism>
<sequence>MSALAPRPATSKRLKHVVALRHSRVDGVQDDRPYIGLENIESSTGRLIGNPAATEQPAPSATGDAKSLSNTFEPGDVLFGKLRPYLAKAWVAAFPGRCSTELLVMQPVETESRFLRYACLSRDFIHAVDASTFGSKMPRADWDFVGNMPIPVPQIPQQRAIADYLDRETARLDALVAAKERVLGLLAEKRRALIARAVTRGLDPRAPLRDSGIPWLGEIPAHWETWKLRHVSFVGNGSTPNRDNAAYWVEGAIPWLNSAVVNHEEVTASDQFVTATAQRECHLPLVKPGSVLVGITGQGKTRGSAVVLSFEATINQHLAFITPNAGVLNAWFLRWALFAAYDFLRSISDDAGGTKGALTCEAVAALHVPLPPLNDQRAIVAYVAVETIKLDALRAATERTIALLKERRAALIAAAVTGKICFVNEEASCTSPA</sequence>
<dbReference type="SUPFAM" id="SSF116734">
    <property type="entry name" value="DNA methylase specificity domain"/>
    <property type="match status" value="2"/>
</dbReference>
<protein>
    <submittedName>
        <fullName evidence="6">Restriction endonuclease subunit S</fullName>
    </submittedName>
</protein>
<dbReference type="InterPro" id="IPR000055">
    <property type="entry name" value="Restrct_endonuc_typeI_TRD"/>
</dbReference>
<keyword evidence="3" id="KW-0238">DNA-binding</keyword>
<dbReference type="InterPro" id="IPR044946">
    <property type="entry name" value="Restrct_endonuc_typeI_TRD_sf"/>
</dbReference>
<dbReference type="AlphaFoldDB" id="A0A935TA26"/>
<reference evidence="6 7" key="1">
    <citation type="submission" date="2020-10" db="EMBL/GenBank/DDBJ databases">
        <title>Connecting structure to function with the recovery of over 1000 high-quality activated sludge metagenome-assembled genomes encoding full-length rRNA genes using long-read sequencing.</title>
        <authorList>
            <person name="Singleton C.M."/>
            <person name="Petriglieri F."/>
            <person name="Kristensen J.M."/>
            <person name="Kirkegaard R.H."/>
            <person name="Michaelsen T.Y."/>
            <person name="Andersen M.H."/>
            <person name="Karst S.M."/>
            <person name="Dueholm M.S."/>
            <person name="Nielsen P.H."/>
            <person name="Albertsen M."/>
        </authorList>
    </citation>
    <scope>NUCLEOTIDE SEQUENCE [LARGE SCALE GENOMIC DNA]</scope>
    <source>
        <strain evidence="6">Fred_18-Q3-R57-64_BAT3C.720</strain>
    </source>
</reference>
<dbReference type="Proteomes" id="UP000706151">
    <property type="component" value="Unassembled WGS sequence"/>
</dbReference>
<evidence type="ECO:0000256" key="4">
    <source>
        <dbReference type="SAM" id="MobiDB-lite"/>
    </source>
</evidence>
<dbReference type="Gene3D" id="3.90.220.20">
    <property type="entry name" value="DNA methylase specificity domains"/>
    <property type="match status" value="2"/>
</dbReference>
<comment type="similarity">
    <text evidence="1">Belongs to the type-I restriction system S methylase family.</text>
</comment>
<name>A0A935TA26_9PROT</name>
<dbReference type="InterPro" id="IPR051212">
    <property type="entry name" value="Type-I_RE_S_subunit"/>
</dbReference>
<dbReference type="EMBL" id="JADJOT010000006">
    <property type="protein sequence ID" value="MBK7953612.1"/>
    <property type="molecule type" value="Genomic_DNA"/>
</dbReference>
<keyword evidence="6" id="KW-0378">Hydrolase</keyword>
<dbReference type="Pfam" id="PF01420">
    <property type="entry name" value="Methylase_S"/>
    <property type="match status" value="1"/>
</dbReference>
<dbReference type="PANTHER" id="PTHR43140:SF1">
    <property type="entry name" value="TYPE I RESTRICTION ENZYME ECOKI SPECIFICITY SUBUNIT"/>
    <property type="match status" value="1"/>
</dbReference>
<accession>A0A935TA26</accession>
<keyword evidence="6" id="KW-0255">Endonuclease</keyword>
<evidence type="ECO:0000259" key="5">
    <source>
        <dbReference type="Pfam" id="PF01420"/>
    </source>
</evidence>
<evidence type="ECO:0000313" key="7">
    <source>
        <dbReference type="Proteomes" id="UP000706151"/>
    </source>
</evidence>